<feature type="signal peptide" evidence="3">
    <location>
        <begin position="1"/>
        <end position="20"/>
    </location>
</feature>
<reference evidence="4 5" key="1">
    <citation type="submission" date="2018-03" db="EMBL/GenBank/DDBJ databases">
        <title>Genomes of Pezizomycetes fungi and the evolution of truffles.</title>
        <authorList>
            <person name="Murat C."/>
            <person name="Payen T."/>
            <person name="Noel B."/>
            <person name="Kuo A."/>
            <person name="Martin F.M."/>
        </authorList>
    </citation>
    <scope>NUCLEOTIDE SEQUENCE [LARGE SCALE GENOMIC DNA]</scope>
    <source>
        <strain evidence="4">091103-1</strain>
    </source>
</reference>
<dbReference type="OrthoDB" id="4084551at2759"/>
<keyword evidence="2" id="KW-0472">Membrane</keyword>
<dbReference type="Proteomes" id="UP000246991">
    <property type="component" value="Unassembled WGS sequence"/>
</dbReference>
<gene>
    <name evidence="4" type="ORF">C7212DRAFT_289309</name>
</gene>
<evidence type="ECO:0000256" key="2">
    <source>
        <dbReference type="SAM" id="Phobius"/>
    </source>
</evidence>
<keyword evidence="2" id="KW-1133">Transmembrane helix</keyword>
<dbReference type="AlphaFoldDB" id="A0A317T3U5"/>
<accession>A0A317T3U5</accession>
<evidence type="ECO:0008006" key="6">
    <source>
        <dbReference type="Google" id="ProtNLM"/>
    </source>
</evidence>
<dbReference type="Pfam" id="PF14610">
    <property type="entry name" value="Psg1"/>
    <property type="match status" value="1"/>
</dbReference>
<feature type="region of interest" description="Disordered" evidence="1">
    <location>
        <begin position="302"/>
        <end position="342"/>
    </location>
</feature>
<feature type="region of interest" description="Disordered" evidence="1">
    <location>
        <begin position="206"/>
        <end position="238"/>
    </location>
</feature>
<evidence type="ECO:0000313" key="5">
    <source>
        <dbReference type="Proteomes" id="UP000246991"/>
    </source>
</evidence>
<keyword evidence="3" id="KW-0732">Signal</keyword>
<evidence type="ECO:0000256" key="3">
    <source>
        <dbReference type="SAM" id="SignalP"/>
    </source>
</evidence>
<evidence type="ECO:0000256" key="1">
    <source>
        <dbReference type="SAM" id="MobiDB-lite"/>
    </source>
</evidence>
<feature type="compositionally biased region" description="Polar residues" evidence="1">
    <location>
        <begin position="209"/>
        <end position="227"/>
    </location>
</feature>
<keyword evidence="5" id="KW-1185">Reference proteome</keyword>
<proteinExistence type="predicted"/>
<organism evidence="4 5">
    <name type="scientific">Tuber magnatum</name>
    <name type="common">white Piedmont truffle</name>
    <dbReference type="NCBI Taxonomy" id="42249"/>
    <lineage>
        <taxon>Eukaryota</taxon>
        <taxon>Fungi</taxon>
        <taxon>Dikarya</taxon>
        <taxon>Ascomycota</taxon>
        <taxon>Pezizomycotina</taxon>
        <taxon>Pezizomycetes</taxon>
        <taxon>Pezizales</taxon>
        <taxon>Tuberaceae</taxon>
        <taxon>Tuber</taxon>
    </lineage>
</organism>
<evidence type="ECO:0000313" key="4">
    <source>
        <dbReference type="EMBL" id="PWW80091.1"/>
    </source>
</evidence>
<name>A0A317T3U5_9PEZI</name>
<dbReference type="EMBL" id="PYWC01000004">
    <property type="protein sequence ID" value="PWW80091.1"/>
    <property type="molecule type" value="Genomic_DNA"/>
</dbReference>
<dbReference type="InterPro" id="IPR028000">
    <property type="entry name" value="Pma1"/>
</dbReference>
<comment type="caution">
    <text evidence="4">The sequence shown here is derived from an EMBL/GenBank/DDBJ whole genome shotgun (WGS) entry which is preliminary data.</text>
</comment>
<sequence>MILSVSLLPALLLLSRSIDAAPHDTDKLVRRQEDASTTGTPTSVWVSVVDNGSATTVTPSVKTDSSGNPTQTINAKPSETASSGGDQDNNVVARCDSSKYELGDTGNVQPWVPFCAPRNGTEWWVGGNYYVTWNPKYWARNSTVKIFLNYAEPGGRGKVAKSWDVANSFGLISVEPSKKWLENQTALSDGNEKTVENQTMYFTIADDSPSGTQPNVETGPTIILTSRPSPPPLDTSPSNRPPVSFLGLAVGLPLVFVFVVGTLLSLHFCMKSKRTIGPISIGGGRRHFSKRGYSGRAVRRQKATAAVRTGDYRDEPEGEISPAGGIPPRKGEWELTSVQGGR</sequence>
<protein>
    <recommendedName>
        <fullName evidence="6">Mid2 domain-containing protein</fullName>
    </recommendedName>
</protein>
<feature type="chain" id="PRO_5016340286" description="Mid2 domain-containing protein" evidence="3">
    <location>
        <begin position="21"/>
        <end position="342"/>
    </location>
</feature>
<keyword evidence="2" id="KW-0812">Transmembrane</keyword>
<feature type="region of interest" description="Disordered" evidence="1">
    <location>
        <begin position="56"/>
        <end position="90"/>
    </location>
</feature>
<feature type="transmembrane region" description="Helical" evidence="2">
    <location>
        <begin position="245"/>
        <end position="266"/>
    </location>
</feature>